<dbReference type="InterPro" id="IPR054189">
    <property type="entry name" value="DUF6894"/>
</dbReference>
<feature type="domain" description="DUF6894" evidence="1">
    <location>
        <begin position="24"/>
        <end position="89"/>
    </location>
</feature>
<sequence length="98" mass="10703">MVQVIAFDRPDLHADHAKGESGIYTFEYQDKGVVGIVPGISLPNLGAVQDEVNRSSGDLWKDALDKSEAPVGWAVRARSDRGDIVATCTYEELQRRGS</sequence>
<reference evidence="2 3" key="1">
    <citation type="submission" date="2018-05" db="EMBL/GenBank/DDBJ databases">
        <title>Genomic Encyclopedia of Type Strains, Phase IV (KMG-IV): sequencing the most valuable type-strain genomes for metagenomic binning, comparative biology and taxonomic classification.</title>
        <authorList>
            <person name="Goeker M."/>
        </authorList>
    </citation>
    <scope>NUCLEOTIDE SEQUENCE [LARGE SCALE GENOMIC DNA]</scope>
    <source>
        <strain evidence="2 3">DSM 2626</strain>
    </source>
</reference>
<dbReference type="Proteomes" id="UP000245631">
    <property type="component" value="Unassembled WGS sequence"/>
</dbReference>
<evidence type="ECO:0000313" key="2">
    <source>
        <dbReference type="EMBL" id="PWJ86963.1"/>
    </source>
</evidence>
<evidence type="ECO:0000259" key="1">
    <source>
        <dbReference type="Pfam" id="PF21834"/>
    </source>
</evidence>
<dbReference type="EMBL" id="QGGH01000020">
    <property type="protein sequence ID" value="PWJ86963.1"/>
    <property type="molecule type" value="Genomic_DNA"/>
</dbReference>
<proteinExistence type="predicted"/>
<evidence type="ECO:0000313" key="3">
    <source>
        <dbReference type="Proteomes" id="UP000245631"/>
    </source>
</evidence>
<gene>
    <name evidence="2" type="ORF">C8D77_12061</name>
</gene>
<dbReference type="Pfam" id="PF21834">
    <property type="entry name" value="DUF6894"/>
    <property type="match status" value="1"/>
</dbReference>
<name>A0A8E2W893_RHILI</name>
<protein>
    <recommendedName>
        <fullName evidence="1">DUF6894 domain-containing protein</fullName>
    </recommendedName>
</protein>
<organism evidence="2 3">
    <name type="scientific">Rhizobium loti</name>
    <name type="common">Mesorhizobium loti</name>
    <dbReference type="NCBI Taxonomy" id="381"/>
    <lineage>
        <taxon>Bacteria</taxon>
        <taxon>Pseudomonadati</taxon>
        <taxon>Pseudomonadota</taxon>
        <taxon>Alphaproteobacteria</taxon>
        <taxon>Hyphomicrobiales</taxon>
        <taxon>Phyllobacteriaceae</taxon>
        <taxon>Mesorhizobium</taxon>
    </lineage>
</organism>
<comment type="caution">
    <text evidence="2">The sequence shown here is derived from an EMBL/GenBank/DDBJ whole genome shotgun (WGS) entry which is preliminary data.</text>
</comment>
<accession>A0A8E2W893</accession>
<dbReference type="AlphaFoldDB" id="A0A8E2W893"/>